<proteinExistence type="predicted"/>
<dbReference type="InterPro" id="IPR036136">
    <property type="entry name" value="Nit/Sulf_reduc_fer-like_dom_sf"/>
</dbReference>
<dbReference type="GO" id="GO:0051539">
    <property type="term" value="F:4 iron, 4 sulfur cluster binding"/>
    <property type="evidence" value="ECO:0007669"/>
    <property type="project" value="UniProtKB-KW"/>
</dbReference>
<keyword evidence="2" id="KW-0349">Heme</keyword>
<keyword evidence="4" id="KW-0560">Oxidoreductase</keyword>
<protein>
    <recommendedName>
        <fullName evidence="8">Nitrite/Sulfite reductase ferredoxin-like domain-containing protein</fullName>
    </recommendedName>
</protein>
<evidence type="ECO:0000313" key="10">
    <source>
        <dbReference type="Proteomes" id="UP000606172"/>
    </source>
</evidence>
<dbReference type="InterPro" id="IPR051329">
    <property type="entry name" value="NIR_SIR_4Fe-4S"/>
</dbReference>
<keyword evidence="10" id="KW-1185">Reference proteome</keyword>
<sequence>MPHGDFTGRSRADACPGALQIHQAADGGLARVRVPGGHITPEQLRLLADVGTVELTSRANLQVRGLAPGAEHDLAARLTEAGLLPSRTHERVRNIVASPLSGLDDRGRLDAGRVAADLDRELCATPRLAALPGRFLFAIDDGRSDMLSLEADVTAVPAEALLAPVGITANAEGEGRADVEPEEGPGGSGVVAGIAVPVEGESVAASRTCSCTLAGVNAVAPAAEKRRADVEPDKGSGGSGVVAGIAVPVEVGESVRVGRSCAGAGAGAAANAAAPVAGEGRGGAEAEEVPGAGVVAGIAVPVEVGESVAAEWRCGCAGAGVNAAARVAGEGLAGVEVEEGPGGSGANAAAFVVREGEVALLLAGVDTGLRTVVPHVAMMDAASAFLDVLGEGGTGAWRIAELADGPARVTARLLAISEHVTQDFGRRNAPAIAPGGRRRATAMARPPIGPVPQRDGGVTLALAVPLGRLTPAHLRLLADAAEVTGRAVRLTPWRGVVVPGLAAAEVGEWAERFAGVGLVADPGSPWLGVTACAGQPGCAKSLADVQADAATAVAEAGRTEQDEAATTGRDLGAGGITVPSTLPVHWAGCERRCGRPRGHVVDVVATGPGYRIESGETRLTCDDIHQTAAATAALRLGERANADTPRQAEHTNAEHADTTTTGER</sequence>
<feature type="region of interest" description="Disordered" evidence="7">
    <location>
        <begin position="427"/>
        <end position="450"/>
    </location>
</feature>
<dbReference type="Pfam" id="PF03460">
    <property type="entry name" value="NIR_SIR_ferr"/>
    <property type="match status" value="2"/>
</dbReference>
<feature type="domain" description="Nitrite/Sulfite reductase ferredoxin-like" evidence="8">
    <location>
        <begin position="25"/>
        <end position="80"/>
    </location>
</feature>
<dbReference type="GO" id="GO:0016491">
    <property type="term" value="F:oxidoreductase activity"/>
    <property type="evidence" value="ECO:0007669"/>
    <property type="project" value="UniProtKB-KW"/>
</dbReference>
<dbReference type="SUPFAM" id="SSF55124">
    <property type="entry name" value="Nitrite/Sulfite reductase N-terminal domain-like"/>
    <property type="match status" value="2"/>
</dbReference>
<comment type="caution">
    <text evidence="9">The sequence shown here is derived from an EMBL/GenBank/DDBJ whole genome shotgun (WGS) entry which is preliminary data.</text>
</comment>
<dbReference type="PANTHER" id="PTHR32439">
    <property type="entry name" value="FERREDOXIN--NITRITE REDUCTASE, CHLOROPLASTIC"/>
    <property type="match status" value="1"/>
</dbReference>
<evidence type="ECO:0000256" key="3">
    <source>
        <dbReference type="ARBA" id="ARBA00022723"/>
    </source>
</evidence>
<dbReference type="EMBL" id="BOOW01000053">
    <property type="protein sequence ID" value="GII96979.1"/>
    <property type="molecule type" value="Genomic_DNA"/>
</dbReference>
<keyword evidence="5" id="KW-0408">Iron</keyword>
<dbReference type="AlphaFoldDB" id="A0A919VGC8"/>
<evidence type="ECO:0000256" key="1">
    <source>
        <dbReference type="ARBA" id="ARBA00022485"/>
    </source>
</evidence>
<dbReference type="Proteomes" id="UP000606172">
    <property type="component" value="Unassembled WGS sequence"/>
</dbReference>
<keyword evidence="1" id="KW-0004">4Fe-4S</keyword>
<accession>A0A919VGC8</accession>
<dbReference type="Gene3D" id="3.90.480.20">
    <property type="match status" value="1"/>
</dbReference>
<dbReference type="RefSeq" id="WP_204032237.1">
    <property type="nucleotide sequence ID" value="NZ_BOOW01000053.1"/>
</dbReference>
<feature type="region of interest" description="Disordered" evidence="7">
    <location>
        <begin position="641"/>
        <end position="664"/>
    </location>
</feature>
<feature type="region of interest" description="Disordered" evidence="7">
    <location>
        <begin position="556"/>
        <end position="576"/>
    </location>
</feature>
<name>A0A919VGC8_9ACTN</name>
<dbReference type="GO" id="GO:0046872">
    <property type="term" value="F:metal ion binding"/>
    <property type="evidence" value="ECO:0007669"/>
    <property type="project" value="UniProtKB-KW"/>
</dbReference>
<dbReference type="Gene3D" id="3.30.413.10">
    <property type="entry name" value="Sulfite Reductase Hemoprotein, domain 1"/>
    <property type="match status" value="1"/>
</dbReference>
<feature type="domain" description="Nitrite/Sulfite reductase ferredoxin-like" evidence="8">
    <location>
        <begin position="452"/>
        <end position="514"/>
    </location>
</feature>
<keyword evidence="3" id="KW-0479">Metal-binding</keyword>
<evidence type="ECO:0000256" key="6">
    <source>
        <dbReference type="ARBA" id="ARBA00023014"/>
    </source>
</evidence>
<keyword evidence="6" id="KW-0411">Iron-sulfur</keyword>
<dbReference type="PANTHER" id="PTHR32439:SF9">
    <property type="entry name" value="BLR3264 PROTEIN"/>
    <property type="match status" value="1"/>
</dbReference>
<evidence type="ECO:0000256" key="5">
    <source>
        <dbReference type="ARBA" id="ARBA00023004"/>
    </source>
</evidence>
<dbReference type="InterPro" id="IPR005117">
    <property type="entry name" value="NiRdtase/SiRdtase_haem-b_fer"/>
</dbReference>
<evidence type="ECO:0000313" key="9">
    <source>
        <dbReference type="EMBL" id="GII96979.1"/>
    </source>
</evidence>
<reference evidence="9" key="1">
    <citation type="submission" date="2021-01" db="EMBL/GenBank/DDBJ databases">
        <title>Whole genome shotgun sequence of Sinosporangium siamense NBRC 109515.</title>
        <authorList>
            <person name="Komaki H."/>
            <person name="Tamura T."/>
        </authorList>
    </citation>
    <scope>NUCLEOTIDE SEQUENCE</scope>
    <source>
        <strain evidence="9">NBRC 109515</strain>
    </source>
</reference>
<dbReference type="Gene3D" id="3.90.480.10">
    <property type="entry name" value="Sulfite Reductase Hemoprotein,Domain 2"/>
    <property type="match status" value="1"/>
</dbReference>
<evidence type="ECO:0000256" key="2">
    <source>
        <dbReference type="ARBA" id="ARBA00022617"/>
    </source>
</evidence>
<gene>
    <name evidence="9" type="ORF">Ssi02_72100</name>
</gene>
<dbReference type="InterPro" id="IPR045854">
    <property type="entry name" value="NO2/SO3_Rdtase_4Fe4S_sf"/>
</dbReference>
<evidence type="ECO:0000256" key="4">
    <source>
        <dbReference type="ARBA" id="ARBA00023002"/>
    </source>
</evidence>
<organism evidence="9 10">
    <name type="scientific">Sinosporangium siamense</name>
    <dbReference type="NCBI Taxonomy" id="1367973"/>
    <lineage>
        <taxon>Bacteria</taxon>
        <taxon>Bacillati</taxon>
        <taxon>Actinomycetota</taxon>
        <taxon>Actinomycetes</taxon>
        <taxon>Streptosporangiales</taxon>
        <taxon>Streptosporangiaceae</taxon>
        <taxon>Sinosporangium</taxon>
    </lineage>
</organism>
<evidence type="ECO:0000259" key="8">
    <source>
        <dbReference type="Pfam" id="PF03460"/>
    </source>
</evidence>
<evidence type="ECO:0000256" key="7">
    <source>
        <dbReference type="SAM" id="MobiDB-lite"/>
    </source>
</evidence>